<evidence type="ECO:0000259" key="6">
    <source>
        <dbReference type="PROSITE" id="PS50234"/>
    </source>
</evidence>
<dbReference type="InterPro" id="IPR024163">
    <property type="entry name" value="Aerotolerance_reg_N"/>
</dbReference>
<dbReference type="InterPro" id="IPR002035">
    <property type="entry name" value="VWF_A"/>
</dbReference>
<dbReference type="InterPro" id="IPR050768">
    <property type="entry name" value="UPF0353/GerABKA_families"/>
</dbReference>
<evidence type="ECO:0000313" key="7">
    <source>
        <dbReference type="EMBL" id="VAX23239.1"/>
    </source>
</evidence>
<evidence type="ECO:0000256" key="1">
    <source>
        <dbReference type="ARBA" id="ARBA00022475"/>
    </source>
</evidence>
<feature type="transmembrane region" description="Helical" evidence="5">
    <location>
        <begin position="50"/>
        <end position="71"/>
    </location>
</feature>
<dbReference type="SMART" id="SM00327">
    <property type="entry name" value="VWA"/>
    <property type="match status" value="1"/>
</dbReference>
<dbReference type="PANTHER" id="PTHR22550">
    <property type="entry name" value="SPORE GERMINATION PROTEIN"/>
    <property type="match status" value="1"/>
</dbReference>
<organism evidence="7">
    <name type="scientific">hydrothermal vent metagenome</name>
    <dbReference type="NCBI Taxonomy" id="652676"/>
    <lineage>
        <taxon>unclassified sequences</taxon>
        <taxon>metagenomes</taxon>
        <taxon>ecological metagenomes</taxon>
    </lineage>
</organism>
<dbReference type="SUPFAM" id="SSF53300">
    <property type="entry name" value="vWA-like"/>
    <property type="match status" value="1"/>
</dbReference>
<dbReference type="PROSITE" id="PS50234">
    <property type="entry name" value="VWFA"/>
    <property type="match status" value="1"/>
</dbReference>
<dbReference type="InterPro" id="IPR011933">
    <property type="entry name" value="Double_TM_dom"/>
</dbReference>
<dbReference type="NCBIfam" id="TIGR02226">
    <property type="entry name" value="two_anch"/>
    <property type="match status" value="1"/>
</dbReference>
<evidence type="ECO:0000256" key="3">
    <source>
        <dbReference type="ARBA" id="ARBA00022989"/>
    </source>
</evidence>
<dbReference type="Gene3D" id="3.40.50.410">
    <property type="entry name" value="von Willebrand factor, type A domain"/>
    <property type="match status" value="1"/>
</dbReference>
<proteinExistence type="predicted"/>
<feature type="domain" description="VWFA" evidence="6">
    <location>
        <begin position="88"/>
        <end position="281"/>
    </location>
</feature>
<dbReference type="CDD" id="cd01467">
    <property type="entry name" value="vWA_BatA_type"/>
    <property type="match status" value="1"/>
</dbReference>
<protein>
    <submittedName>
        <fullName evidence="7">Aerotolerance protein BatA</fullName>
    </submittedName>
</protein>
<keyword evidence="4 5" id="KW-0472">Membrane</keyword>
<keyword evidence="1" id="KW-1003">Cell membrane</keyword>
<dbReference type="Pfam" id="PF00092">
    <property type="entry name" value="VWA"/>
    <property type="match status" value="1"/>
</dbReference>
<dbReference type="AlphaFoldDB" id="A0A3B1BZ54"/>
<keyword evidence="2 5" id="KW-0812">Transmembrane</keyword>
<evidence type="ECO:0000256" key="2">
    <source>
        <dbReference type="ARBA" id="ARBA00022692"/>
    </source>
</evidence>
<keyword evidence="3 5" id="KW-1133">Transmembrane helix</keyword>
<name>A0A3B1BZ54_9ZZZZ</name>
<accession>A0A3B1BZ54</accession>
<sequence>MRFADPWFLSALIVVPFWLWRHIKSDEISSARFSDIGMIKRLLVYKKSRVMAHIPFALRIIAVVLVIFALGRPQTGYREEEIISKGIDIMLTLDLSSSMSASDLKPNRINAAKRVIGRFIAGRTNDRIGLVVFAAQGYTQCPLTLDYPVLQGFLKRSEIGMIEDGTAIGMALATAANRLKDSEAKSKIIVLLTDGVNNKGAIDPVTAAQMAKAVNVKIYSIGVGKEGIFYQTVNDPNFGPRRVRTQTVIDEALLKMIAKETGGKYFRAQNEKALEEVYKEIDKLEKTDIKTMVYLRHTDWFMWLVIPALLLLALELIWPITPWRIIP</sequence>
<dbReference type="PANTHER" id="PTHR22550:SF5">
    <property type="entry name" value="LEUCINE ZIPPER PROTEIN 4"/>
    <property type="match status" value="1"/>
</dbReference>
<reference evidence="7" key="1">
    <citation type="submission" date="2018-06" db="EMBL/GenBank/DDBJ databases">
        <authorList>
            <person name="Zhirakovskaya E."/>
        </authorList>
    </citation>
    <scope>NUCLEOTIDE SEQUENCE</scope>
</reference>
<feature type="transmembrane region" description="Helical" evidence="5">
    <location>
        <begin position="300"/>
        <end position="318"/>
    </location>
</feature>
<dbReference type="Pfam" id="PF07584">
    <property type="entry name" value="BatA"/>
    <property type="match status" value="1"/>
</dbReference>
<dbReference type="EMBL" id="UOGE01000083">
    <property type="protein sequence ID" value="VAX23239.1"/>
    <property type="molecule type" value="Genomic_DNA"/>
</dbReference>
<evidence type="ECO:0000256" key="5">
    <source>
        <dbReference type="SAM" id="Phobius"/>
    </source>
</evidence>
<evidence type="ECO:0000256" key="4">
    <source>
        <dbReference type="ARBA" id="ARBA00023136"/>
    </source>
</evidence>
<dbReference type="InterPro" id="IPR036465">
    <property type="entry name" value="vWFA_dom_sf"/>
</dbReference>
<dbReference type="InterPro" id="IPR033881">
    <property type="entry name" value="vWA_BatA_type"/>
</dbReference>
<gene>
    <name evidence="7" type="ORF">MNBD_NITROSPINAE02-1963</name>
</gene>